<name>A0A7C4CA10_UNCW3</name>
<dbReference type="InterPro" id="IPR011059">
    <property type="entry name" value="Metal-dep_hydrolase_composite"/>
</dbReference>
<dbReference type="InterPro" id="IPR033932">
    <property type="entry name" value="YtcJ-like"/>
</dbReference>
<reference evidence="2" key="1">
    <citation type="journal article" date="2020" name="mSystems">
        <title>Genome- and Community-Level Interaction Insights into Carbon Utilization and Element Cycling Functions of Hydrothermarchaeota in Hydrothermal Sediment.</title>
        <authorList>
            <person name="Zhou Z."/>
            <person name="Liu Y."/>
            <person name="Xu W."/>
            <person name="Pan J."/>
            <person name="Luo Z.H."/>
            <person name="Li M."/>
        </authorList>
    </citation>
    <scope>NUCLEOTIDE SEQUENCE [LARGE SCALE GENOMIC DNA]</scope>
    <source>
        <strain evidence="2">SpSt-488</strain>
    </source>
</reference>
<dbReference type="Gene3D" id="2.30.40.10">
    <property type="entry name" value="Urease, subunit C, domain 1"/>
    <property type="match status" value="1"/>
</dbReference>
<dbReference type="SUPFAM" id="SSF51338">
    <property type="entry name" value="Composite domain of metallo-dependent hydrolases"/>
    <property type="match status" value="1"/>
</dbReference>
<dbReference type="Gene3D" id="3.10.310.70">
    <property type="match status" value="1"/>
</dbReference>
<dbReference type="InterPro" id="IPR032466">
    <property type="entry name" value="Metal_Hydrolase"/>
</dbReference>
<organism evidence="2">
    <name type="scientific">candidate division WOR-3 bacterium</name>
    <dbReference type="NCBI Taxonomy" id="2052148"/>
    <lineage>
        <taxon>Bacteria</taxon>
        <taxon>Bacteria division WOR-3</taxon>
    </lineage>
</organism>
<dbReference type="CDD" id="cd01300">
    <property type="entry name" value="YtcJ_like"/>
    <property type="match status" value="1"/>
</dbReference>
<feature type="domain" description="Amidohydrolase 3" evidence="1">
    <location>
        <begin position="48"/>
        <end position="490"/>
    </location>
</feature>
<evidence type="ECO:0000313" key="2">
    <source>
        <dbReference type="EMBL" id="HGK27512.1"/>
    </source>
</evidence>
<dbReference type="EMBL" id="DSUT01000015">
    <property type="protein sequence ID" value="HGK27512.1"/>
    <property type="molecule type" value="Genomic_DNA"/>
</dbReference>
<protein>
    <submittedName>
        <fullName evidence="2">Amidohydrolase</fullName>
    </submittedName>
</protein>
<dbReference type="AlphaFoldDB" id="A0A7C4CA10"/>
<dbReference type="SUPFAM" id="SSF51556">
    <property type="entry name" value="Metallo-dependent hydrolases"/>
    <property type="match status" value="1"/>
</dbReference>
<keyword evidence="2" id="KW-0378">Hydrolase</keyword>
<dbReference type="Gene3D" id="3.20.20.140">
    <property type="entry name" value="Metal-dependent hydrolases"/>
    <property type="match status" value="1"/>
</dbReference>
<gene>
    <name evidence="2" type="ORF">ENS41_00960</name>
</gene>
<proteinExistence type="predicted"/>
<comment type="caution">
    <text evidence="2">The sequence shown here is derived from an EMBL/GenBank/DDBJ whole genome shotgun (WGS) entry which is preliminary data.</text>
</comment>
<dbReference type="PANTHER" id="PTHR22642:SF2">
    <property type="entry name" value="PROTEIN LONG AFTER FAR-RED 3"/>
    <property type="match status" value="1"/>
</dbReference>
<dbReference type="Pfam" id="PF07969">
    <property type="entry name" value="Amidohydro_3"/>
    <property type="match status" value="1"/>
</dbReference>
<dbReference type="GO" id="GO:0016810">
    <property type="term" value="F:hydrolase activity, acting on carbon-nitrogen (but not peptide) bonds"/>
    <property type="evidence" value="ECO:0007669"/>
    <property type="project" value="InterPro"/>
</dbReference>
<accession>A0A7C4CA10</accession>
<dbReference type="InterPro" id="IPR013108">
    <property type="entry name" value="Amidohydro_3"/>
</dbReference>
<dbReference type="PANTHER" id="PTHR22642">
    <property type="entry name" value="IMIDAZOLONEPROPIONASE"/>
    <property type="match status" value="1"/>
</dbReference>
<evidence type="ECO:0000259" key="1">
    <source>
        <dbReference type="Pfam" id="PF07969"/>
    </source>
</evidence>
<sequence length="492" mass="52792">MNTSCIIGHFVPSADAAGVPAQVVVEGSLVAAVNILTTSIPQDAPWIIPGLIDAHIHPIETGLTLLFADLSGCSSLVQVQECISDNLARTDGDSPVVLAFNLDPEALSERRYPSRTELDMLCAERPLLVYRIDGHSAAVNSAGLALISDRELDGIEYGTDSRPSGVLRGPAYETASLEFKRRLSADIIREAIVLAGRRLAAMGVTSFGALVGSDELTLAEWKLLVDSLAALPIRAVPYLQSWKPEVARNFGLKQTGGCLLLDGSFGSRTAALSLPYADAPAEHGLLYRSDDQVASYLSRASSLELQTAFHAIGDRAVEQLVRCHEAIGTRKDSLRHRIEHAELLRPDLIEGIRRANLVLVVQPAFEAYWGGPGRLYSARLDERWRNTNPLRTLRAAGIRLAGSSDSPITPADPLAGISAAMNLPNPSQRLTGNEALALFTCDAAFALGIEQRVGTLAPGMAADFVLLDRDPRAGPDCRLLATWCAGRCVHQS</sequence>